<evidence type="ECO:0000313" key="11">
    <source>
        <dbReference type="Proteomes" id="UP000715441"/>
    </source>
</evidence>
<evidence type="ECO:0000256" key="1">
    <source>
        <dbReference type="ARBA" id="ARBA00004651"/>
    </source>
</evidence>
<name>A0ABX1JER5_9PSEU</name>
<gene>
    <name evidence="10" type="ORF">HFP15_28860</name>
</gene>
<keyword evidence="3" id="KW-1003">Cell membrane</keyword>
<feature type="transmembrane region" description="Helical" evidence="7">
    <location>
        <begin position="163"/>
        <end position="184"/>
    </location>
</feature>
<keyword evidence="4 7" id="KW-0812">Transmembrane</keyword>
<dbReference type="Gene3D" id="1.10.3720.10">
    <property type="entry name" value="MetI-like"/>
    <property type="match status" value="1"/>
</dbReference>
<evidence type="ECO:0000313" key="10">
    <source>
        <dbReference type="EMBL" id="NKQ56890.1"/>
    </source>
</evidence>
<dbReference type="PANTHER" id="PTHR32243">
    <property type="entry name" value="MALTOSE TRANSPORT SYSTEM PERMEASE-RELATED"/>
    <property type="match status" value="1"/>
</dbReference>
<reference evidence="10 11" key="1">
    <citation type="submission" date="2020-04" db="EMBL/GenBank/DDBJ databases">
        <title>Novel species.</title>
        <authorList>
            <person name="Teo W.F.A."/>
            <person name="Lipun K."/>
            <person name="Srisuk N."/>
            <person name="Duangmal K."/>
        </authorList>
    </citation>
    <scope>NUCLEOTIDE SEQUENCE [LARGE SCALE GENOMIC DNA]</scope>
    <source>
        <strain evidence="10 11">K13G38</strain>
    </source>
</reference>
<dbReference type="RefSeq" id="WP_168519913.1">
    <property type="nucleotide sequence ID" value="NZ_JAAXLS010000028.1"/>
</dbReference>
<feature type="transmembrane region" description="Helical" evidence="7">
    <location>
        <begin position="33"/>
        <end position="55"/>
    </location>
</feature>
<keyword evidence="6 7" id="KW-0472">Membrane</keyword>
<dbReference type="PANTHER" id="PTHR32243:SF24">
    <property type="entry name" value="DIACETYLCHITOBIOSE UPTAKE SYSTEM PERMEASE PROTEIN NGCG"/>
    <property type="match status" value="1"/>
</dbReference>
<sequence>MSTVLDKPAVAAKTAPAPKKTHGRAGVGTVLRWVFLALVAVFMLVPLYLLVVNAFKSQQDILSQPFGIPGSLTAEHIVKALNNPQFNIFKGYAVTIGFVLAVNVLSIVLAGPAAYVIARSPKKRYRWLMVLFLAGTFIPSQVLIIPVVYVLKTLQLMGTVPGYLMFETTLTLPFSIFLYAGYIATIPPELDQAAAVDGAGRLRTFWQIVFPLMKPVVATMVILNTFSVWNDFVNPQTLLAPGSGLYTVTTGIYAAVSQYQTDYTVVFPTLLLAIAPLLVFFVFMQRHIISGLTAGSTKG</sequence>
<feature type="transmembrane region" description="Helical" evidence="7">
    <location>
        <begin position="204"/>
        <end position="226"/>
    </location>
</feature>
<feature type="domain" description="ABC transmembrane type-1" evidence="9">
    <location>
        <begin position="92"/>
        <end position="284"/>
    </location>
</feature>
<evidence type="ECO:0000256" key="3">
    <source>
        <dbReference type="ARBA" id="ARBA00022475"/>
    </source>
</evidence>
<evidence type="ECO:0000256" key="6">
    <source>
        <dbReference type="ARBA" id="ARBA00023136"/>
    </source>
</evidence>
<feature type="transmembrane region" description="Helical" evidence="7">
    <location>
        <begin position="92"/>
        <end position="115"/>
    </location>
</feature>
<keyword evidence="11" id="KW-1185">Reference proteome</keyword>
<feature type="compositionally biased region" description="Low complexity" evidence="8">
    <location>
        <begin position="7"/>
        <end position="18"/>
    </location>
</feature>
<accession>A0ABX1JER5</accession>
<evidence type="ECO:0000259" key="9">
    <source>
        <dbReference type="PROSITE" id="PS50928"/>
    </source>
</evidence>
<comment type="subcellular location">
    <subcellularLocation>
        <location evidence="1 7">Cell membrane</location>
        <topology evidence="1 7">Multi-pass membrane protein</topology>
    </subcellularLocation>
</comment>
<dbReference type="Pfam" id="PF00528">
    <property type="entry name" value="BPD_transp_1"/>
    <property type="match status" value="1"/>
</dbReference>
<organism evidence="10 11">
    <name type="scientific">Amycolatopsis acididurans</name>
    <dbReference type="NCBI Taxonomy" id="2724524"/>
    <lineage>
        <taxon>Bacteria</taxon>
        <taxon>Bacillati</taxon>
        <taxon>Actinomycetota</taxon>
        <taxon>Actinomycetes</taxon>
        <taxon>Pseudonocardiales</taxon>
        <taxon>Pseudonocardiaceae</taxon>
        <taxon>Amycolatopsis</taxon>
    </lineage>
</organism>
<comment type="caution">
    <text evidence="10">The sequence shown here is derived from an EMBL/GenBank/DDBJ whole genome shotgun (WGS) entry which is preliminary data.</text>
</comment>
<feature type="transmembrane region" description="Helical" evidence="7">
    <location>
        <begin position="238"/>
        <end position="259"/>
    </location>
</feature>
<protein>
    <submittedName>
        <fullName evidence="10">Carbohydrate ABC transporter permease</fullName>
    </submittedName>
</protein>
<keyword evidence="5 7" id="KW-1133">Transmembrane helix</keyword>
<dbReference type="SUPFAM" id="SSF161098">
    <property type="entry name" value="MetI-like"/>
    <property type="match status" value="1"/>
</dbReference>
<feature type="transmembrane region" description="Helical" evidence="7">
    <location>
        <begin position="265"/>
        <end position="283"/>
    </location>
</feature>
<evidence type="ECO:0000256" key="5">
    <source>
        <dbReference type="ARBA" id="ARBA00022989"/>
    </source>
</evidence>
<dbReference type="CDD" id="cd06261">
    <property type="entry name" value="TM_PBP2"/>
    <property type="match status" value="1"/>
</dbReference>
<evidence type="ECO:0000256" key="7">
    <source>
        <dbReference type="RuleBase" id="RU363032"/>
    </source>
</evidence>
<dbReference type="InterPro" id="IPR035906">
    <property type="entry name" value="MetI-like_sf"/>
</dbReference>
<comment type="similarity">
    <text evidence="7">Belongs to the binding-protein-dependent transport system permease family.</text>
</comment>
<dbReference type="PROSITE" id="PS50928">
    <property type="entry name" value="ABC_TM1"/>
    <property type="match status" value="1"/>
</dbReference>
<feature type="region of interest" description="Disordered" evidence="8">
    <location>
        <begin position="1"/>
        <end position="21"/>
    </location>
</feature>
<dbReference type="EMBL" id="JAAXLS010000028">
    <property type="protein sequence ID" value="NKQ56890.1"/>
    <property type="molecule type" value="Genomic_DNA"/>
</dbReference>
<feature type="transmembrane region" description="Helical" evidence="7">
    <location>
        <begin position="127"/>
        <end position="151"/>
    </location>
</feature>
<keyword evidence="2 7" id="KW-0813">Transport</keyword>
<proteinExistence type="inferred from homology"/>
<dbReference type="Proteomes" id="UP000715441">
    <property type="component" value="Unassembled WGS sequence"/>
</dbReference>
<evidence type="ECO:0000256" key="8">
    <source>
        <dbReference type="SAM" id="MobiDB-lite"/>
    </source>
</evidence>
<dbReference type="InterPro" id="IPR000515">
    <property type="entry name" value="MetI-like"/>
</dbReference>
<evidence type="ECO:0000256" key="2">
    <source>
        <dbReference type="ARBA" id="ARBA00022448"/>
    </source>
</evidence>
<evidence type="ECO:0000256" key="4">
    <source>
        <dbReference type="ARBA" id="ARBA00022692"/>
    </source>
</evidence>
<dbReference type="InterPro" id="IPR050901">
    <property type="entry name" value="BP-dep_ABC_trans_perm"/>
</dbReference>